<name>A0A5B7DCD6_PORTR</name>
<keyword evidence="7" id="KW-0915">Sodium</keyword>
<dbReference type="PANTHER" id="PTHR42985:SF40">
    <property type="entry name" value="LD47995P-RELATED"/>
    <property type="match status" value="1"/>
</dbReference>
<evidence type="ECO:0000256" key="8">
    <source>
        <dbReference type="ARBA" id="ARBA00023065"/>
    </source>
</evidence>
<comment type="similarity">
    <text evidence="2 11">Belongs to the sodium:solute symporter (SSF) (TC 2.A.21) family.</text>
</comment>
<dbReference type="Pfam" id="PF00474">
    <property type="entry name" value="SSF"/>
    <property type="match status" value="1"/>
</dbReference>
<proteinExistence type="inferred from homology"/>
<keyword evidence="8" id="KW-0406">Ion transport</keyword>
<evidence type="ECO:0000256" key="4">
    <source>
        <dbReference type="ARBA" id="ARBA00022475"/>
    </source>
</evidence>
<evidence type="ECO:0000256" key="5">
    <source>
        <dbReference type="ARBA" id="ARBA00022692"/>
    </source>
</evidence>
<dbReference type="AlphaFoldDB" id="A0A5B7DCD6"/>
<evidence type="ECO:0000256" key="6">
    <source>
        <dbReference type="ARBA" id="ARBA00022989"/>
    </source>
</evidence>
<evidence type="ECO:0000256" key="9">
    <source>
        <dbReference type="ARBA" id="ARBA00023136"/>
    </source>
</evidence>
<feature type="transmembrane region" description="Helical" evidence="12">
    <location>
        <begin position="112"/>
        <end position="138"/>
    </location>
</feature>
<evidence type="ECO:0000256" key="1">
    <source>
        <dbReference type="ARBA" id="ARBA00004651"/>
    </source>
</evidence>
<protein>
    <submittedName>
        <fullName evidence="13">Sodium-coupled monocarboxylate transporter 2</fullName>
    </submittedName>
</protein>
<dbReference type="InterPro" id="IPR051163">
    <property type="entry name" value="Sodium:Solute_Symporter_SSF"/>
</dbReference>
<organism evidence="13 14">
    <name type="scientific">Portunus trituberculatus</name>
    <name type="common">Swimming crab</name>
    <name type="synonym">Neptunus trituberculatus</name>
    <dbReference type="NCBI Taxonomy" id="210409"/>
    <lineage>
        <taxon>Eukaryota</taxon>
        <taxon>Metazoa</taxon>
        <taxon>Ecdysozoa</taxon>
        <taxon>Arthropoda</taxon>
        <taxon>Crustacea</taxon>
        <taxon>Multicrustacea</taxon>
        <taxon>Malacostraca</taxon>
        <taxon>Eumalacostraca</taxon>
        <taxon>Eucarida</taxon>
        <taxon>Decapoda</taxon>
        <taxon>Pleocyemata</taxon>
        <taxon>Brachyura</taxon>
        <taxon>Eubrachyura</taxon>
        <taxon>Portunoidea</taxon>
        <taxon>Portunidae</taxon>
        <taxon>Portuninae</taxon>
        <taxon>Portunus</taxon>
    </lineage>
</organism>
<dbReference type="PROSITE" id="PS50283">
    <property type="entry name" value="NA_SOLUT_SYMP_3"/>
    <property type="match status" value="1"/>
</dbReference>
<comment type="subcellular location">
    <subcellularLocation>
        <location evidence="1">Cell membrane</location>
        <topology evidence="1">Multi-pass membrane protein</topology>
    </subcellularLocation>
</comment>
<dbReference type="GO" id="GO:0006814">
    <property type="term" value="P:sodium ion transport"/>
    <property type="evidence" value="ECO:0007669"/>
    <property type="project" value="UniProtKB-KW"/>
</dbReference>
<comment type="caution">
    <text evidence="13">The sequence shown here is derived from an EMBL/GenBank/DDBJ whole genome shotgun (WGS) entry which is preliminary data.</text>
</comment>
<evidence type="ECO:0000256" key="7">
    <source>
        <dbReference type="ARBA" id="ARBA00023053"/>
    </source>
</evidence>
<dbReference type="OrthoDB" id="6132759at2759"/>
<dbReference type="InterPro" id="IPR038377">
    <property type="entry name" value="Na/Glc_symporter_sf"/>
</dbReference>
<evidence type="ECO:0000256" key="3">
    <source>
        <dbReference type="ARBA" id="ARBA00022448"/>
    </source>
</evidence>
<reference evidence="13 14" key="1">
    <citation type="submission" date="2019-05" db="EMBL/GenBank/DDBJ databases">
        <title>Another draft genome of Portunus trituberculatus and its Hox gene families provides insights of decapod evolution.</title>
        <authorList>
            <person name="Jeong J.-H."/>
            <person name="Song I."/>
            <person name="Kim S."/>
            <person name="Choi T."/>
            <person name="Kim D."/>
            <person name="Ryu S."/>
            <person name="Kim W."/>
        </authorList>
    </citation>
    <scope>NUCLEOTIDE SEQUENCE [LARGE SCALE GENOMIC DNA]</scope>
    <source>
        <tissue evidence="13">Muscle</tissue>
    </source>
</reference>
<evidence type="ECO:0000256" key="11">
    <source>
        <dbReference type="RuleBase" id="RU362091"/>
    </source>
</evidence>
<evidence type="ECO:0000313" key="13">
    <source>
        <dbReference type="EMBL" id="MPC19031.1"/>
    </source>
</evidence>
<dbReference type="Gene3D" id="1.20.1730.10">
    <property type="entry name" value="Sodium/glucose cotransporter"/>
    <property type="match status" value="2"/>
</dbReference>
<keyword evidence="9 12" id="KW-0472">Membrane</keyword>
<feature type="transmembrane region" description="Helical" evidence="12">
    <location>
        <begin position="20"/>
        <end position="44"/>
    </location>
</feature>
<dbReference type="InterPro" id="IPR001734">
    <property type="entry name" value="Na/solute_symporter"/>
</dbReference>
<feature type="transmembrane region" description="Helical" evidence="12">
    <location>
        <begin position="167"/>
        <end position="187"/>
    </location>
</feature>
<keyword evidence="6 12" id="KW-1133">Transmembrane helix</keyword>
<keyword evidence="4" id="KW-1003">Cell membrane</keyword>
<feature type="transmembrane region" description="Helical" evidence="12">
    <location>
        <begin position="64"/>
        <end position="91"/>
    </location>
</feature>
<sequence>MPQRPNLAKYVELRYKSRKLRLLATLCNLLNKFFYMGICLYAPSLALSTVTKLSTWTSMGGVKAVVYTDVMQTLLMFIGLIVVIVVCCLDLGGFSNVWSAADEGGRLELFKLVISFVVMLYVLWLLCFSAGLVAYATYQDCDPITSNRVKKPDQILPYLVMEKLTRFPGMPGVFVAAVYGGVLRRLYTIAIKLNPDKSSILTSNTLH</sequence>
<gene>
    <name evidence="13" type="primary">slc5a12_3</name>
    <name evidence="13" type="ORF">E2C01_011936</name>
</gene>
<dbReference type="GO" id="GO:0015293">
    <property type="term" value="F:symporter activity"/>
    <property type="evidence" value="ECO:0007669"/>
    <property type="project" value="TreeGrafter"/>
</dbReference>
<dbReference type="Proteomes" id="UP000324222">
    <property type="component" value="Unassembled WGS sequence"/>
</dbReference>
<accession>A0A5B7DCD6</accession>
<evidence type="ECO:0000256" key="10">
    <source>
        <dbReference type="ARBA" id="ARBA00023201"/>
    </source>
</evidence>
<evidence type="ECO:0000256" key="12">
    <source>
        <dbReference type="SAM" id="Phobius"/>
    </source>
</evidence>
<keyword evidence="3" id="KW-0813">Transport</keyword>
<keyword evidence="10" id="KW-0739">Sodium transport</keyword>
<keyword evidence="14" id="KW-1185">Reference proteome</keyword>
<evidence type="ECO:0000256" key="2">
    <source>
        <dbReference type="ARBA" id="ARBA00006434"/>
    </source>
</evidence>
<dbReference type="EMBL" id="VSRR010000732">
    <property type="protein sequence ID" value="MPC19031.1"/>
    <property type="molecule type" value="Genomic_DNA"/>
</dbReference>
<dbReference type="GO" id="GO:0005886">
    <property type="term" value="C:plasma membrane"/>
    <property type="evidence" value="ECO:0007669"/>
    <property type="project" value="UniProtKB-SubCell"/>
</dbReference>
<keyword evidence="5 12" id="KW-0812">Transmembrane</keyword>
<dbReference type="PANTHER" id="PTHR42985">
    <property type="entry name" value="SODIUM-COUPLED MONOCARBOXYLATE TRANSPORTER"/>
    <property type="match status" value="1"/>
</dbReference>
<evidence type="ECO:0000313" key="14">
    <source>
        <dbReference type="Proteomes" id="UP000324222"/>
    </source>
</evidence>